<name>A0A1B4XHJ6_9GAMM</name>
<evidence type="ECO:0000313" key="16">
    <source>
        <dbReference type="EMBL" id="BAV34266.1"/>
    </source>
</evidence>
<dbReference type="InterPro" id="IPR022761">
    <property type="entry name" value="Fumarate_lyase_N"/>
</dbReference>
<evidence type="ECO:0000256" key="4">
    <source>
        <dbReference type="ARBA" id="ARBA00012339"/>
    </source>
</evidence>
<comment type="catalytic activity">
    <reaction evidence="8">
        <text>(2S)-2-[5-amino-1-(5-phospho-beta-D-ribosyl)imidazole-4-carboxamido]succinate = 5-amino-1-(5-phospho-beta-D-ribosyl)imidazole-4-carboxamide + fumarate</text>
        <dbReference type="Rhea" id="RHEA:23920"/>
        <dbReference type="ChEBI" id="CHEBI:29806"/>
        <dbReference type="ChEBI" id="CHEBI:58443"/>
        <dbReference type="ChEBI" id="CHEBI:58475"/>
        <dbReference type="EC" id="4.3.2.2"/>
    </reaction>
    <physiologicalReaction direction="left-to-right" evidence="8">
        <dbReference type="Rhea" id="RHEA:23921"/>
    </physiologicalReaction>
</comment>
<evidence type="ECO:0000259" key="14">
    <source>
        <dbReference type="Pfam" id="PF00206"/>
    </source>
</evidence>
<dbReference type="Gene3D" id="1.10.40.30">
    <property type="entry name" value="Fumarase/aspartase (C-terminal domain)"/>
    <property type="match status" value="1"/>
</dbReference>
<dbReference type="GO" id="GO:0070626">
    <property type="term" value="F:(S)-2-(5-amino-1-(5-phospho-D-ribosyl)imidazole-4-carboxamido) succinate lyase (fumarate-forming) activity"/>
    <property type="evidence" value="ECO:0007669"/>
    <property type="project" value="RHEA"/>
</dbReference>
<accession>A0A1B4XHJ6</accession>
<dbReference type="InterPro" id="IPR020557">
    <property type="entry name" value="Fumarate_lyase_CS"/>
</dbReference>
<dbReference type="FunCoup" id="A0A1B4XHJ6">
    <property type="interactions" value="566"/>
</dbReference>
<dbReference type="UniPathway" id="UPA00074">
    <property type="reaction ID" value="UER00132"/>
</dbReference>
<dbReference type="NCBIfam" id="TIGR00928">
    <property type="entry name" value="purB"/>
    <property type="match status" value="1"/>
</dbReference>
<dbReference type="GO" id="GO:0044208">
    <property type="term" value="P:'de novo' AMP biosynthetic process"/>
    <property type="evidence" value="ECO:0007669"/>
    <property type="project" value="UniProtKB-UniPathway"/>
</dbReference>
<dbReference type="InterPro" id="IPR047136">
    <property type="entry name" value="PurB_bact"/>
</dbReference>
<dbReference type="InterPro" id="IPR013539">
    <property type="entry name" value="PurB_C"/>
</dbReference>
<gene>
    <name evidence="16" type="ORF">SCL_1975</name>
</gene>
<dbReference type="Gene3D" id="1.20.200.10">
    <property type="entry name" value="Fumarase/aspartase (Central domain)"/>
    <property type="match status" value="1"/>
</dbReference>
<dbReference type="Pfam" id="PF00206">
    <property type="entry name" value="Lyase_1"/>
    <property type="match status" value="1"/>
</dbReference>
<evidence type="ECO:0000256" key="2">
    <source>
        <dbReference type="ARBA" id="ARBA00004734"/>
    </source>
</evidence>
<evidence type="ECO:0000256" key="6">
    <source>
        <dbReference type="ARBA" id="ARBA00022755"/>
    </source>
</evidence>
<evidence type="ECO:0000256" key="7">
    <source>
        <dbReference type="ARBA" id="ARBA00023239"/>
    </source>
</evidence>
<dbReference type="PANTHER" id="PTHR43411">
    <property type="entry name" value="ADENYLOSUCCINATE LYASE"/>
    <property type="match status" value="1"/>
</dbReference>
<feature type="domain" description="Adenylosuccinate lyase PurB C-terminal" evidence="15">
    <location>
        <begin position="332"/>
        <end position="447"/>
    </location>
</feature>
<comment type="catalytic activity">
    <reaction evidence="11">
        <text>N(6)-(1,2-dicarboxyethyl)-AMP = fumarate + AMP</text>
        <dbReference type="Rhea" id="RHEA:16853"/>
        <dbReference type="ChEBI" id="CHEBI:29806"/>
        <dbReference type="ChEBI" id="CHEBI:57567"/>
        <dbReference type="ChEBI" id="CHEBI:456215"/>
        <dbReference type="EC" id="4.3.2.2"/>
    </reaction>
    <physiologicalReaction direction="left-to-right" evidence="11">
        <dbReference type="Rhea" id="RHEA:16854"/>
    </physiologicalReaction>
</comment>
<comment type="function">
    <text evidence="9">Catalyzes two reactions in de novo purine nucleotide biosynthesis. Catalyzes the breakdown of 5-aminoimidazole- (N-succinylocarboxamide) ribotide (SAICAR or 2-[5-amino-1-(5-phospho-beta-D-ribosyl)imidazole-4-carboxamido]succinate) to 5-aminoimidazole-4-carboxamide ribotide (AICAR or 5-amino-1-(5-phospho-beta-D-ribosyl)imidazole-4-carboxamide) and fumarate, and of adenylosuccinate (ADS or N(6)-(1,2-dicarboxyethyl)-AMP) to adenosine monophosphate (AMP) and fumarate.</text>
</comment>
<evidence type="ECO:0000256" key="10">
    <source>
        <dbReference type="ARBA" id="ARBA00030717"/>
    </source>
</evidence>
<dbReference type="PROSITE" id="PS00163">
    <property type="entry name" value="FUMARATE_LYASES"/>
    <property type="match status" value="1"/>
</dbReference>
<keyword evidence="17" id="KW-1185">Reference proteome</keyword>
<evidence type="ECO:0000256" key="1">
    <source>
        <dbReference type="ARBA" id="ARBA00004706"/>
    </source>
</evidence>
<evidence type="ECO:0000256" key="12">
    <source>
        <dbReference type="NCBIfam" id="TIGR00928"/>
    </source>
</evidence>
<evidence type="ECO:0000256" key="11">
    <source>
        <dbReference type="ARBA" id="ARBA00049115"/>
    </source>
</evidence>
<dbReference type="EMBL" id="AP014879">
    <property type="protein sequence ID" value="BAV34266.1"/>
    <property type="molecule type" value="Genomic_DNA"/>
</dbReference>
<organism evidence="16 17">
    <name type="scientific">Sulfuricaulis limicola</name>
    <dbReference type="NCBI Taxonomy" id="1620215"/>
    <lineage>
        <taxon>Bacteria</taxon>
        <taxon>Pseudomonadati</taxon>
        <taxon>Pseudomonadota</taxon>
        <taxon>Gammaproteobacteria</taxon>
        <taxon>Acidiferrobacterales</taxon>
        <taxon>Acidiferrobacteraceae</taxon>
        <taxon>Sulfuricaulis</taxon>
    </lineage>
</organism>
<dbReference type="GO" id="GO:0006189">
    <property type="term" value="P:'de novo' IMP biosynthetic process"/>
    <property type="evidence" value="ECO:0007669"/>
    <property type="project" value="UniProtKB-UniPathway"/>
</dbReference>
<dbReference type="InParanoid" id="A0A1B4XHJ6"/>
<dbReference type="RefSeq" id="WP_096361927.1">
    <property type="nucleotide sequence ID" value="NZ_AP014879.1"/>
</dbReference>
<evidence type="ECO:0000259" key="15">
    <source>
        <dbReference type="Pfam" id="PF08328"/>
    </source>
</evidence>
<evidence type="ECO:0000256" key="5">
    <source>
        <dbReference type="ARBA" id="ARBA00017058"/>
    </source>
</evidence>
<dbReference type="Pfam" id="PF08328">
    <property type="entry name" value="ASL_C"/>
    <property type="match status" value="1"/>
</dbReference>
<dbReference type="UniPathway" id="UPA00075">
    <property type="reaction ID" value="UER00336"/>
</dbReference>
<comment type="pathway">
    <text evidence="1 13">Purine metabolism; IMP biosynthesis via de novo pathway; 5-amino-1-(5-phospho-D-ribosyl)imidazole-4-carboxamide from 5-amino-1-(5-phospho-D-ribosyl)imidazole-4-carboxylate: step 2/2.</text>
</comment>
<comment type="pathway">
    <text evidence="2 13">Purine metabolism; AMP biosynthesis via de novo pathway; AMP from IMP: step 2/2.</text>
</comment>
<evidence type="ECO:0000256" key="9">
    <source>
        <dbReference type="ARBA" id="ARBA00025012"/>
    </source>
</evidence>
<dbReference type="InterPro" id="IPR000362">
    <property type="entry name" value="Fumarate_lyase_fam"/>
</dbReference>
<dbReference type="Proteomes" id="UP000243180">
    <property type="component" value="Chromosome"/>
</dbReference>
<dbReference type="SUPFAM" id="SSF48557">
    <property type="entry name" value="L-aspartase-like"/>
    <property type="match status" value="1"/>
</dbReference>
<dbReference type="Gene3D" id="1.10.275.10">
    <property type="entry name" value="Fumarase/aspartase (N-terminal domain)"/>
    <property type="match status" value="1"/>
</dbReference>
<dbReference type="FunFam" id="1.20.200.10:FF:000004">
    <property type="entry name" value="Adenylosuccinate lyase"/>
    <property type="match status" value="1"/>
</dbReference>
<keyword evidence="7 13" id="KW-0456">Lyase</keyword>
<comment type="similarity">
    <text evidence="3 13">Belongs to the lyase 1 family. Adenylosuccinate lyase subfamily.</text>
</comment>
<reference evidence="16 17" key="1">
    <citation type="submission" date="2015-05" db="EMBL/GenBank/DDBJ databases">
        <title>Complete genome sequence of a sulfur-oxidizing gammaproteobacterium strain HA5.</title>
        <authorList>
            <person name="Miura A."/>
            <person name="Kojima H."/>
            <person name="Fukui M."/>
        </authorList>
    </citation>
    <scope>NUCLEOTIDE SEQUENCE [LARGE SCALE GENOMIC DNA]</scope>
    <source>
        <strain evidence="16 17">HA5</strain>
    </source>
</reference>
<protein>
    <recommendedName>
        <fullName evidence="5 12">Adenylosuccinate lyase</fullName>
        <shortName evidence="13">ASL</shortName>
        <ecNumber evidence="4 12">4.3.2.2</ecNumber>
    </recommendedName>
    <alternativeName>
        <fullName evidence="10 13">Adenylosuccinase</fullName>
    </alternativeName>
</protein>
<evidence type="ECO:0000256" key="13">
    <source>
        <dbReference type="RuleBase" id="RU361172"/>
    </source>
</evidence>
<dbReference type="CDD" id="cd01598">
    <property type="entry name" value="PurB"/>
    <property type="match status" value="1"/>
</dbReference>
<dbReference type="KEGG" id="slim:SCL_1975"/>
<dbReference type="PRINTS" id="PR00149">
    <property type="entry name" value="FUMRATELYASE"/>
</dbReference>
<sequence>MPLNSLTALSPLDGRYQSKTAELRPLFSEYGLIRHRVLVEIRWLLALGDHKKIKEVPPFSAATQKLLNGIVADFSESDARRVKEIEATTNHDVKAIEYFLKEKTRDNKEISRCTEFIHFACTSEDINNLAYALMLKQSRDAVLLPRLDKLIAAMTDLVSRHADQPMLARTHGQPASPTTLGKEMANFAYRLMRARRQVAEVPILGKINGAVGNYNAHLAAYPEVDWPAFAKTFVEKKLGLEWNPYTTQIEPHDYIAELLDAAARCNTILIDFNRDVWGYISLGYFKQKVVKGEVGSSTMPHKVNPIDFENSEGNLGLANALFRHLAEKLPVSRFQRDLTDSTVLRNLGVAFGYMLLAGDSCLKGIGKLEVNAERLKQDLDLNWEVLAEPVQTVMRRHGVEQAYEKLKELTRGKGGITRESMQAFIRTLAIPDNAKKRLLALTPETYIGNAAAQARGLAKAKR</sequence>
<evidence type="ECO:0000313" key="17">
    <source>
        <dbReference type="Proteomes" id="UP000243180"/>
    </source>
</evidence>
<keyword evidence="6 13" id="KW-0658">Purine biosynthesis</keyword>
<dbReference type="AlphaFoldDB" id="A0A1B4XHJ6"/>
<dbReference type="InterPro" id="IPR008948">
    <property type="entry name" value="L-Aspartase-like"/>
</dbReference>
<dbReference type="PANTHER" id="PTHR43411:SF1">
    <property type="entry name" value="ADENYLOSUCCINATE LYASE"/>
    <property type="match status" value="1"/>
</dbReference>
<evidence type="ECO:0000256" key="3">
    <source>
        <dbReference type="ARBA" id="ARBA00008273"/>
    </source>
</evidence>
<dbReference type="NCBIfam" id="NF006764">
    <property type="entry name" value="PRK09285.1"/>
    <property type="match status" value="1"/>
</dbReference>
<feature type="domain" description="Fumarate lyase N-terminal" evidence="14">
    <location>
        <begin position="14"/>
        <end position="313"/>
    </location>
</feature>
<dbReference type="GO" id="GO:0004018">
    <property type="term" value="F:N6-(1,2-dicarboxyethyl)AMP AMP-lyase (fumarate-forming) activity"/>
    <property type="evidence" value="ECO:0007669"/>
    <property type="project" value="UniProtKB-UniRule"/>
</dbReference>
<dbReference type="OrthoDB" id="9768878at2"/>
<proteinExistence type="inferred from homology"/>
<dbReference type="GO" id="GO:0005829">
    <property type="term" value="C:cytosol"/>
    <property type="evidence" value="ECO:0007669"/>
    <property type="project" value="TreeGrafter"/>
</dbReference>
<dbReference type="InterPro" id="IPR004769">
    <property type="entry name" value="Pur_lyase"/>
</dbReference>
<dbReference type="EC" id="4.3.2.2" evidence="4 12"/>
<evidence type="ECO:0000256" key="8">
    <source>
        <dbReference type="ARBA" id="ARBA00024477"/>
    </source>
</evidence>
<dbReference type="InterPro" id="IPR024083">
    <property type="entry name" value="Fumarase/histidase_N"/>
</dbReference>